<protein>
    <submittedName>
        <fullName evidence="2">Glycosyltransferase</fullName>
    </submittedName>
</protein>
<dbReference type="PANTHER" id="PTHR48050">
    <property type="entry name" value="STEROL 3-BETA-GLUCOSYLTRANSFERASE"/>
    <property type="match status" value="1"/>
</dbReference>
<reference evidence="2 3" key="2">
    <citation type="submission" date="2018-05" db="EMBL/GenBank/DDBJ databases">
        <authorList>
            <person name="Lanie J.A."/>
            <person name="Ng W.-L."/>
            <person name="Kazmierczak K.M."/>
            <person name="Andrzejewski T.M."/>
            <person name="Davidsen T.M."/>
            <person name="Wayne K.J."/>
            <person name="Tettelin H."/>
            <person name="Glass J.I."/>
            <person name="Rusch D."/>
            <person name="Podicherti R."/>
            <person name="Tsui H.-C.T."/>
            <person name="Winkler M.E."/>
        </authorList>
    </citation>
    <scope>NUCLEOTIDE SEQUENCE [LARGE SCALE GENOMIC DNA]</scope>
    <source>
        <strain evidence="2 3">YBY</strain>
    </source>
</reference>
<evidence type="ECO:0000259" key="1">
    <source>
        <dbReference type="Pfam" id="PF06722"/>
    </source>
</evidence>
<dbReference type="PANTHER" id="PTHR48050:SF13">
    <property type="entry name" value="STEROL 3-BETA-GLUCOSYLTRANSFERASE UGT80A2"/>
    <property type="match status" value="1"/>
</dbReference>
<comment type="caution">
    <text evidence="2">The sequence shown here is derived from an EMBL/GenBank/DDBJ whole genome shotgun (WGS) entry which is preliminary data.</text>
</comment>
<dbReference type="EMBL" id="QEXO01000004">
    <property type="protein sequence ID" value="PWE13363.1"/>
    <property type="molecule type" value="Genomic_DNA"/>
</dbReference>
<dbReference type="Pfam" id="PF06722">
    <property type="entry name" value="EryCIII-like_C"/>
    <property type="match status" value="1"/>
</dbReference>
<dbReference type="InterPro" id="IPR002213">
    <property type="entry name" value="UDP_glucos_trans"/>
</dbReference>
<dbReference type="Gene3D" id="3.40.50.2000">
    <property type="entry name" value="Glycogen Phosphorylase B"/>
    <property type="match status" value="2"/>
</dbReference>
<dbReference type="CDD" id="cd03784">
    <property type="entry name" value="GT1_Gtf-like"/>
    <property type="match status" value="1"/>
</dbReference>
<dbReference type="STRING" id="511.UZ73_17360"/>
<sequence>MKLTLVTYGTEGDVRPLATLAAGLMASGHEVCLLADGGTSGSARTLGVPCLPLAGDIRQALMPGQILSSAVQEKGGFQQTAKALAAIANANTPSWMQTVLDASEGCDAIIVSGLAAFVGLSVAERRGIKAIGTGLIPITPTADFPSPFLPPNKVPRFLNKRSHEWVNALLWRAFKRVTNQARQQICGLPAQNKVWSDHPMLYGVSPSLLAPPKDWPANARLCGQWIMPTQDWTMDAELEAFLAAGEAPVYIGFGSMAGFDRARFVEMMIEAMRGRRVVFSPGWSGMQEAVLPDNFFKVGEVPHRHLFPRMSAVIHHGGSGTTHSAARAGVPSIVLPFAGDQFFWAHRLALLGVAPEPLAGKRVNSAQLKAALEFVQQDAVRARAQDIARDMEKEDGVAVAVAAIEALMR</sequence>
<organism evidence="2 3">
    <name type="scientific">Alcaligenes faecalis</name>
    <dbReference type="NCBI Taxonomy" id="511"/>
    <lineage>
        <taxon>Bacteria</taxon>
        <taxon>Pseudomonadati</taxon>
        <taxon>Pseudomonadota</taxon>
        <taxon>Betaproteobacteria</taxon>
        <taxon>Burkholderiales</taxon>
        <taxon>Alcaligenaceae</taxon>
        <taxon>Alcaligenes</taxon>
    </lineage>
</organism>
<dbReference type="InterPro" id="IPR010610">
    <property type="entry name" value="EryCIII-like_C"/>
</dbReference>
<evidence type="ECO:0000313" key="3">
    <source>
        <dbReference type="Proteomes" id="UP000245216"/>
    </source>
</evidence>
<dbReference type="InterPro" id="IPR050426">
    <property type="entry name" value="Glycosyltransferase_28"/>
</dbReference>
<dbReference type="Proteomes" id="UP000245216">
    <property type="component" value="Unassembled WGS sequence"/>
</dbReference>
<dbReference type="GO" id="GO:0008194">
    <property type="term" value="F:UDP-glycosyltransferase activity"/>
    <property type="evidence" value="ECO:0007669"/>
    <property type="project" value="InterPro"/>
</dbReference>
<proteinExistence type="predicted"/>
<accession>A0A2U2BH68</accession>
<keyword evidence="2" id="KW-0808">Transferase</keyword>
<dbReference type="AlphaFoldDB" id="A0A2U2BH68"/>
<dbReference type="RefSeq" id="WP_109089613.1">
    <property type="nucleotide sequence ID" value="NZ_QEXO01000004.1"/>
</dbReference>
<feature type="domain" description="Erythromycin biosynthesis protein CIII-like C-terminal" evidence="1">
    <location>
        <begin position="288"/>
        <end position="394"/>
    </location>
</feature>
<gene>
    <name evidence="2" type="ORF">DF183_16275</name>
</gene>
<name>A0A2U2BH68_ALCFA</name>
<dbReference type="FunFam" id="3.40.50.2000:FF:000009">
    <property type="entry name" value="Sterol 3-beta-glucosyltransferase UGT80A2"/>
    <property type="match status" value="1"/>
</dbReference>
<evidence type="ECO:0000313" key="2">
    <source>
        <dbReference type="EMBL" id="PWE13363.1"/>
    </source>
</evidence>
<reference evidence="2 3" key="1">
    <citation type="submission" date="2018-05" db="EMBL/GenBank/DDBJ databases">
        <title>Genome Sequence of an Efficient Indole-Degrading Bacterium, Alcaligenes sp.YBY.</title>
        <authorList>
            <person name="Yang B."/>
        </authorList>
    </citation>
    <scope>NUCLEOTIDE SEQUENCE [LARGE SCALE GENOMIC DNA]</scope>
    <source>
        <strain evidence="2 3">YBY</strain>
    </source>
</reference>
<dbReference type="SUPFAM" id="SSF53756">
    <property type="entry name" value="UDP-Glycosyltransferase/glycogen phosphorylase"/>
    <property type="match status" value="1"/>
</dbReference>
<dbReference type="GO" id="GO:0016758">
    <property type="term" value="F:hexosyltransferase activity"/>
    <property type="evidence" value="ECO:0007669"/>
    <property type="project" value="UniProtKB-ARBA"/>
</dbReference>
<dbReference type="GO" id="GO:0017000">
    <property type="term" value="P:antibiotic biosynthetic process"/>
    <property type="evidence" value="ECO:0007669"/>
    <property type="project" value="UniProtKB-ARBA"/>
</dbReference>